<dbReference type="AlphaFoldDB" id="A0A3D8RXC2"/>
<feature type="transmembrane region" description="Helical" evidence="7">
    <location>
        <begin position="222"/>
        <end position="239"/>
    </location>
</feature>
<evidence type="ECO:0000256" key="5">
    <source>
        <dbReference type="ARBA" id="ARBA00022989"/>
    </source>
</evidence>
<feature type="transmembrane region" description="Helical" evidence="7">
    <location>
        <begin position="141"/>
        <end position="162"/>
    </location>
</feature>
<dbReference type="Pfam" id="PF07690">
    <property type="entry name" value="MFS_1"/>
    <property type="match status" value="1"/>
</dbReference>
<dbReference type="InterPro" id="IPR020846">
    <property type="entry name" value="MFS_dom"/>
</dbReference>
<dbReference type="GO" id="GO:0005886">
    <property type="term" value="C:plasma membrane"/>
    <property type="evidence" value="ECO:0007669"/>
    <property type="project" value="TreeGrafter"/>
</dbReference>
<dbReference type="GO" id="GO:0022857">
    <property type="term" value="F:transmembrane transporter activity"/>
    <property type="evidence" value="ECO:0007669"/>
    <property type="project" value="InterPro"/>
</dbReference>
<dbReference type="InterPro" id="IPR036259">
    <property type="entry name" value="MFS_trans_sf"/>
</dbReference>
<keyword evidence="3" id="KW-0813">Transport</keyword>
<dbReference type="Gene3D" id="1.20.1250.20">
    <property type="entry name" value="MFS general substrate transporter like domains"/>
    <property type="match status" value="2"/>
</dbReference>
<reference evidence="9 10" key="1">
    <citation type="journal article" date="2018" name="IMA Fungus">
        <title>IMA Genome-F 9: Draft genome sequence of Annulohypoxylon stygium, Aspergillus mulundensis, Berkeleyomyces basicola (syn. Thielaviopsis basicola), Ceratocystis smalleyi, two Cercospora beticola strains, Coleophoma cylindrospora, Fusarium fracticaudum, Phialophora cf. hyalina, and Morchella septimelata.</title>
        <authorList>
            <person name="Wingfield B.D."/>
            <person name="Bills G.F."/>
            <person name="Dong Y."/>
            <person name="Huang W."/>
            <person name="Nel W.J."/>
            <person name="Swalarsk-Parry B.S."/>
            <person name="Vaghefi N."/>
            <person name="Wilken P.M."/>
            <person name="An Z."/>
            <person name="de Beer Z.W."/>
            <person name="De Vos L."/>
            <person name="Chen L."/>
            <person name="Duong T.A."/>
            <person name="Gao Y."/>
            <person name="Hammerbacher A."/>
            <person name="Kikkert J.R."/>
            <person name="Li Y."/>
            <person name="Li H."/>
            <person name="Li K."/>
            <person name="Li Q."/>
            <person name="Liu X."/>
            <person name="Ma X."/>
            <person name="Naidoo K."/>
            <person name="Pethybridge S.J."/>
            <person name="Sun J."/>
            <person name="Steenkamp E.T."/>
            <person name="van der Nest M.A."/>
            <person name="van Wyk S."/>
            <person name="Wingfield M.J."/>
            <person name="Xiong C."/>
            <person name="Yue Q."/>
            <person name="Zhang X."/>
        </authorList>
    </citation>
    <scope>NUCLEOTIDE SEQUENCE [LARGE SCALE GENOMIC DNA]</scope>
    <source>
        <strain evidence="9 10">DSM 5745</strain>
    </source>
</reference>
<keyword evidence="4 7" id="KW-0812">Transmembrane</keyword>
<evidence type="ECO:0000256" key="6">
    <source>
        <dbReference type="ARBA" id="ARBA00023136"/>
    </source>
</evidence>
<gene>
    <name evidence="9" type="ORF">DSM5745_05432</name>
</gene>
<comment type="subcellular location">
    <subcellularLocation>
        <location evidence="1">Membrane</location>
        <topology evidence="1">Multi-pass membrane protein</topology>
    </subcellularLocation>
</comment>
<dbReference type="PANTHER" id="PTHR23501">
    <property type="entry name" value="MAJOR FACILITATOR SUPERFAMILY"/>
    <property type="match status" value="1"/>
</dbReference>
<dbReference type="PROSITE" id="PS50850">
    <property type="entry name" value="MFS"/>
    <property type="match status" value="1"/>
</dbReference>
<feature type="transmembrane region" description="Helical" evidence="7">
    <location>
        <begin position="276"/>
        <end position="298"/>
    </location>
</feature>
<feature type="transmembrane region" description="Helical" evidence="7">
    <location>
        <begin position="6"/>
        <end position="26"/>
    </location>
</feature>
<dbReference type="Proteomes" id="UP000256690">
    <property type="component" value="Unassembled WGS sequence"/>
</dbReference>
<proteinExistence type="inferred from homology"/>
<feature type="domain" description="Major facilitator superfamily (MFS) profile" evidence="8">
    <location>
        <begin position="1"/>
        <end position="397"/>
    </location>
</feature>
<dbReference type="EMBL" id="PVWQ01000006">
    <property type="protein sequence ID" value="RDW78580.1"/>
    <property type="molecule type" value="Genomic_DNA"/>
</dbReference>
<keyword evidence="5 7" id="KW-1133">Transmembrane helix</keyword>
<evidence type="ECO:0000256" key="3">
    <source>
        <dbReference type="ARBA" id="ARBA00022448"/>
    </source>
</evidence>
<dbReference type="SUPFAM" id="SSF103473">
    <property type="entry name" value="MFS general substrate transporter"/>
    <property type="match status" value="2"/>
</dbReference>
<evidence type="ECO:0000256" key="7">
    <source>
        <dbReference type="SAM" id="Phobius"/>
    </source>
</evidence>
<evidence type="ECO:0000313" key="10">
    <source>
        <dbReference type="Proteomes" id="UP000256690"/>
    </source>
</evidence>
<dbReference type="OrthoDB" id="10021397at2759"/>
<sequence>MNALIVGRVFAGAGGTGIYLGGLNHFSAMTTRQERGTYLTGTGFVWGLGAILGPVVGGGFSDSSATWRWGFYINLIIGAITAPVYLFYLPAIHPGAGKGLHNRLVRLDYVGFVLSAGMWVAFAMGFISAGGVWAWSERRTIAIIIVFAVLLALYVLLQYFCVFTTTATRSFPGHLLRSRTQILVYITTTCANTGMFFTTYYIPIYFQFTQNDSSLMAAVRLLPYLLVTITCNLATGWALPKMQYYMPLCLVSGALMTLAAGLFVGLLSTDTPTAQVYGFSILMAVGTGITMQLGYAVASLKVPPADVFSAINLQNVAQIGATVIYLVVAGQVFQSTAVRILNGALEGHGSSQAEIQDAVAGAQSPLFQSLSGHLRDSAIRAITGHGSEDDPRQDISR</sequence>
<evidence type="ECO:0000256" key="4">
    <source>
        <dbReference type="ARBA" id="ARBA00022692"/>
    </source>
</evidence>
<feature type="transmembrane region" description="Helical" evidence="7">
    <location>
        <begin position="38"/>
        <end position="57"/>
    </location>
</feature>
<feature type="transmembrane region" description="Helical" evidence="7">
    <location>
        <begin position="244"/>
        <end position="264"/>
    </location>
</feature>
<protein>
    <recommendedName>
        <fullName evidence="8">Major facilitator superfamily (MFS) profile domain-containing protein</fullName>
    </recommendedName>
</protein>
<keyword evidence="6 7" id="KW-0472">Membrane</keyword>
<organism evidence="9 10">
    <name type="scientific">Aspergillus mulundensis</name>
    <dbReference type="NCBI Taxonomy" id="1810919"/>
    <lineage>
        <taxon>Eukaryota</taxon>
        <taxon>Fungi</taxon>
        <taxon>Dikarya</taxon>
        <taxon>Ascomycota</taxon>
        <taxon>Pezizomycotina</taxon>
        <taxon>Eurotiomycetes</taxon>
        <taxon>Eurotiomycetidae</taxon>
        <taxon>Eurotiales</taxon>
        <taxon>Aspergillaceae</taxon>
        <taxon>Aspergillus</taxon>
        <taxon>Aspergillus subgen. Nidulantes</taxon>
    </lineage>
</organism>
<feature type="transmembrane region" description="Helical" evidence="7">
    <location>
        <begin position="69"/>
        <end position="88"/>
    </location>
</feature>
<evidence type="ECO:0000256" key="2">
    <source>
        <dbReference type="ARBA" id="ARBA00007520"/>
    </source>
</evidence>
<feature type="transmembrane region" description="Helical" evidence="7">
    <location>
        <begin position="109"/>
        <end position="135"/>
    </location>
</feature>
<name>A0A3D8RXC2_9EURO</name>
<keyword evidence="10" id="KW-1185">Reference proteome</keyword>
<evidence type="ECO:0000313" key="9">
    <source>
        <dbReference type="EMBL" id="RDW78580.1"/>
    </source>
</evidence>
<dbReference type="PANTHER" id="PTHR23501:SF12">
    <property type="entry name" value="MAJOR FACILITATOR SUPERFAMILY (MFS) PROFILE DOMAIN-CONTAINING PROTEIN-RELATED"/>
    <property type="match status" value="1"/>
</dbReference>
<evidence type="ECO:0000259" key="8">
    <source>
        <dbReference type="PROSITE" id="PS50850"/>
    </source>
</evidence>
<evidence type="ECO:0000256" key="1">
    <source>
        <dbReference type="ARBA" id="ARBA00004141"/>
    </source>
</evidence>
<comment type="similarity">
    <text evidence="2">Belongs to the major facilitator superfamily. TCR/Tet family.</text>
</comment>
<dbReference type="GeneID" id="38115802"/>
<accession>A0A3D8RXC2</accession>
<dbReference type="InterPro" id="IPR011701">
    <property type="entry name" value="MFS"/>
</dbReference>
<feature type="transmembrane region" description="Helical" evidence="7">
    <location>
        <begin position="182"/>
        <end position="202"/>
    </location>
</feature>
<comment type="caution">
    <text evidence="9">The sequence shown here is derived from an EMBL/GenBank/DDBJ whole genome shotgun (WGS) entry which is preliminary data.</text>
</comment>
<dbReference type="RefSeq" id="XP_026603280.1">
    <property type="nucleotide sequence ID" value="XM_026747448.1"/>
</dbReference>